<gene>
    <name evidence="4" type="ORF">FTO68_04935</name>
</gene>
<evidence type="ECO:0000259" key="3">
    <source>
        <dbReference type="Pfam" id="PF03358"/>
    </source>
</evidence>
<dbReference type="EMBL" id="VOTZ01000008">
    <property type="protein sequence ID" value="MCQ1538335.1"/>
    <property type="molecule type" value="Genomic_DNA"/>
</dbReference>
<dbReference type="RefSeq" id="WP_255332276.1">
    <property type="nucleotide sequence ID" value="NZ_VOTZ01000008.1"/>
</dbReference>
<keyword evidence="5" id="KW-1185">Reference proteome</keyword>
<name>A0ABD4TM14_9EURY</name>
<dbReference type="Gene3D" id="3.40.50.360">
    <property type="match status" value="1"/>
</dbReference>
<evidence type="ECO:0000313" key="4">
    <source>
        <dbReference type="EMBL" id="MCQ1538335.1"/>
    </source>
</evidence>
<proteinExistence type="inferred from homology"/>
<evidence type="ECO:0000256" key="2">
    <source>
        <dbReference type="ARBA" id="ARBA00038292"/>
    </source>
</evidence>
<evidence type="ECO:0000313" key="5">
    <source>
        <dbReference type="Proteomes" id="UP001524383"/>
    </source>
</evidence>
<evidence type="ECO:0000256" key="1">
    <source>
        <dbReference type="ARBA" id="ARBA00001966"/>
    </source>
</evidence>
<feature type="domain" description="NADPH-dependent FMN reductase-like" evidence="3">
    <location>
        <begin position="1"/>
        <end position="132"/>
    </location>
</feature>
<dbReference type="InterPro" id="IPR029039">
    <property type="entry name" value="Flavoprotein-like_sf"/>
</dbReference>
<comment type="cofactor">
    <cofactor evidence="1">
        <name>[4Fe-4S] cluster</name>
        <dbReference type="ChEBI" id="CHEBI:49883"/>
    </cofactor>
</comment>
<dbReference type="AlphaFoldDB" id="A0ABD4TM14"/>
<dbReference type="PANTHER" id="PTHR39201:SF1">
    <property type="entry name" value="FLAVODOXIN-LIKE DOMAIN-CONTAINING PROTEIN"/>
    <property type="match status" value="1"/>
</dbReference>
<protein>
    <submittedName>
        <fullName evidence="4">ArsR family transcriptional regulator</fullName>
    </submittedName>
</protein>
<dbReference type="InterPro" id="IPR005025">
    <property type="entry name" value="FMN_Rdtase-like_dom"/>
</dbReference>
<dbReference type="Proteomes" id="UP001524383">
    <property type="component" value="Unassembled WGS sequence"/>
</dbReference>
<dbReference type="PANTHER" id="PTHR39201">
    <property type="entry name" value="EXPORTED PROTEIN-RELATED"/>
    <property type="match status" value="1"/>
</dbReference>
<dbReference type="SUPFAM" id="SSF52218">
    <property type="entry name" value="Flavoproteins"/>
    <property type="match status" value="1"/>
</dbReference>
<comment type="caution">
    <text evidence="4">The sequence shown here is derived from an EMBL/GenBank/DDBJ whole genome shotgun (WGS) entry which is preliminary data.</text>
</comment>
<accession>A0ABD4TM14</accession>
<sequence>MKILCIYHSETGNTHSVMEEISRATGAEMLRVRDRAGYGKVTMYIRGIPRALRGTHAAIEPDAIDLSGYDLVILGSPVWASRPTPAANAMIQALKNCLGKKALLVCTSGGGPGETLTLMENHAKERGMEVAGSFHVRFSMRGDRNQEEMAALIQAVTKLAEA</sequence>
<organism evidence="4 5">
    <name type="scientific">Methanocalculus taiwanensis</name>
    <dbReference type="NCBI Taxonomy" id="106207"/>
    <lineage>
        <taxon>Archaea</taxon>
        <taxon>Methanobacteriati</taxon>
        <taxon>Methanobacteriota</taxon>
        <taxon>Stenosarchaea group</taxon>
        <taxon>Methanomicrobia</taxon>
        <taxon>Methanomicrobiales</taxon>
        <taxon>Methanocalculaceae</taxon>
        <taxon>Methanocalculus</taxon>
    </lineage>
</organism>
<dbReference type="Pfam" id="PF03358">
    <property type="entry name" value="FMN_red"/>
    <property type="match status" value="1"/>
</dbReference>
<reference evidence="4 5" key="1">
    <citation type="submission" date="2019-08" db="EMBL/GenBank/DDBJ databases">
        <authorList>
            <person name="Chen S.-C."/>
            <person name="Lai M.-C."/>
            <person name="You Y.-T."/>
        </authorList>
    </citation>
    <scope>NUCLEOTIDE SEQUENCE [LARGE SCALE GENOMIC DNA]</scope>
    <source>
        <strain evidence="4 5">P2F9704a</strain>
    </source>
</reference>
<comment type="similarity">
    <text evidence="2">Belongs to the SsuE family. Isf subfamily.</text>
</comment>